<accession>A0ABD0J6T6</accession>
<organism evidence="1 2">
    <name type="scientific">Batillaria attramentaria</name>
    <dbReference type="NCBI Taxonomy" id="370345"/>
    <lineage>
        <taxon>Eukaryota</taxon>
        <taxon>Metazoa</taxon>
        <taxon>Spiralia</taxon>
        <taxon>Lophotrochozoa</taxon>
        <taxon>Mollusca</taxon>
        <taxon>Gastropoda</taxon>
        <taxon>Caenogastropoda</taxon>
        <taxon>Sorbeoconcha</taxon>
        <taxon>Cerithioidea</taxon>
        <taxon>Batillariidae</taxon>
        <taxon>Batillaria</taxon>
    </lineage>
</organism>
<name>A0ABD0J6T6_9CAEN</name>
<reference evidence="1 2" key="1">
    <citation type="journal article" date="2023" name="Sci. Data">
        <title>Genome assembly of the Korean intertidal mud-creeper Batillaria attramentaria.</title>
        <authorList>
            <person name="Patra A.K."/>
            <person name="Ho P.T."/>
            <person name="Jun S."/>
            <person name="Lee S.J."/>
            <person name="Kim Y."/>
            <person name="Won Y.J."/>
        </authorList>
    </citation>
    <scope>NUCLEOTIDE SEQUENCE [LARGE SCALE GENOMIC DNA]</scope>
    <source>
        <strain evidence="1">Wonlab-2016</strain>
    </source>
</reference>
<dbReference type="EMBL" id="JACVVK020000598">
    <property type="protein sequence ID" value="KAK7463922.1"/>
    <property type="molecule type" value="Genomic_DNA"/>
</dbReference>
<dbReference type="AlphaFoldDB" id="A0ABD0J6T6"/>
<sequence length="83" mass="9225">MNKTISYNKAAAVCLRDVRSGDDWDAHQTVVVVVFRDVGSRLGEVTTLARSKRQGRQVEPCLKRDEELTLVVNGAAGRVVERQ</sequence>
<gene>
    <name evidence="1" type="ORF">BaRGS_00038088</name>
</gene>
<protein>
    <submittedName>
        <fullName evidence="1">Uncharacterized protein</fullName>
    </submittedName>
</protein>
<comment type="caution">
    <text evidence="1">The sequence shown here is derived from an EMBL/GenBank/DDBJ whole genome shotgun (WGS) entry which is preliminary data.</text>
</comment>
<feature type="non-terminal residue" evidence="1">
    <location>
        <position position="83"/>
    </location>
</feature>
<keyword evidence="2" id="KW-1185">Reference proteome</keyword>
<dbReference type="Proteomes" id="UP001519460">
    <property type="component" value="Unassembled WGS sequence"/>
</dbReference>
<proteinExistence type="predicted"/>
<evidence type="ECO:0000313" key="2">
    <source>
        <dbReference type="Proteomes" id="UP001519460"/>
    </source>
</evidence>
<evidence type="ECO:0000313" key="1">
    <source>
        <dbReference type="EMBL" id="KAK7463922.1"/>
    </source>
</evidence>